<protein>
    <submittedName>
        <fullName evidence="3">Beta-barrel assembly complex subunit BamF</fullName>
    </submittedName>
</protein>
<dbReference type="Proteomes" id="UP000256845">
    <property type="component" value="Unassembled WGS sequence"/>
</dbReference>
<reference evidence="3 4" key="1">
    <citation type="submission" date="2018-07" db="EMBL/GenBank/DDBJ databases">
        <title>Genomic Encyclopedia of Type Strains, Phase III (KMG-III): the genomes of soil and plant-associated and newly described type strains.</title>
        <authorList>
            <person name="Whitman W."/>
        </authorList>
    </citation>
    <scope>NUCLEOTIDE SEQUENCE [LARGE SCALE GENOMIC DNA]</scope>
    <source>
        <strain evidence="3 4">CECT 8488</strain>
    </source>
</reference>
<comment type="caution">
    <text evidence="3">The sequence shown here is derived from an EMBL/GenBank/DDBJ whole genome shotgun (WGS) entry which is preliminary data.</text>
</comment>
<evidence type="ECO:0000256" key="2">
    <source>
        <dbReference type="SAM" id="SignalP"/>
    </source>
</evidence>
<dbReference type="EMBL" id="QRDW01000007">
    <property type="protein sequence ID" value="RED48527.1"/>
    <property type="molecule type" value="Genomic_DNA"/>
</dbReference>
<gene>
    <name evidence="3" type="ORF">DFP90_10730</name>
</gene>
<feature type="region of interest" description="Disordered" evidence="1">
    <location>
        <begin position="48"/>
        <end position="67"/>
    </location>
</feature>
<keyword evidence="4" id="KW-1185">Reference proteome</keyword>
<evidence type="ECO:0000256" key="1">
    <source>
        <dbReference type="SAM" id="MobiDB-lite"/>
    </source>
</evidence>
<name>A0A3D9HGB9_9PROT</name>
<keyword evidence="2" id="KW-0732">Signal</keyword>
<evidence type="ECO:0000313" key="3">
    <source>
        <dbReference type="EMBL" id="RED48527.1"/>
    </source>
</evidence>
<dbReference type="Pfam" id="PF11233">
    <property type="entry name" value="DUF3035"/>
    <property type="match status" value="1"/>
</dbReference>
<evidence type="ECO:0000313" key="4">
    <source>
        <dbReference type="Proteomes" id="UP000256845"/>
    </source>
</evidence>
<accession>A0A3D9HGB9</accession>
<sequence length="191" mass="20972">MRKRIILSLLAAAGLLSACGGDAGSILGLEKKAPDEFTVVSRAPLSLPPDFGLRPPDPNAKRANETSVREEARALLIDQKQIKRREEQARKEFGGGELALLTRADALAADGAIRRIVDDENTRLAIESDTFVNDLLFWKDKGEPGTIIDASAESQRIQENSGLGKPVTEGDTPMIRRERDDTIFNGFEWPF</sequence>
<dbReference type="AlphaFoldDB" id="A0A3D9HGB9"/>
<dbReference type="OrthoDB" id="8478256at2"/>
<dbReference type="PROSITE" id="PS51257">
    <property type="entry name" value="PROKAR_LIPOPROTEIN"/>
    <property type="match status" value="1"/>
</dbReference>
<proteinExistence type="predicted"/>
<feature type="chain" id="PRO_5017723312" evidence="2">
    <location>
        <begin position="24"/>
        <end position="191"/>
    </location>
</feature>
<dbReference type="InterPro" id="IPR021395">
    <property type="entry name" value="DUF3035"/>
</dbReference>
<organism evidence="3 4">
    <name type="scientific">Aestuariispira insulae</name>
    <dbReference type="NCBI Taxonomy" id="1461337"/>
    <lineage>
        <taxon>Bacteria</taxon>
        <taxon>Pseudomonadati</taxon>
        <taxon>Pseudomonadota</taxon>
        <taxon>Alphaproteobacteria</taxon>
        <taxon>Rhodospirillales</taxon>
        <taxon>Kiloniellaceae</taxon>
        <taxon>Aestuariispira</taxon>
    </lineage>
</organism>
<feature type="signal peptide" evidence="2">
    <location>
        <begin position="1"/>
        <end position="23"/>
    </location>
</feature>